<keyword evidence="4" id="KW-0812">Transmembrane</keyword>
<evidence type="ECO:0000313" key="9">
    <source>
        <dbReference type="EMBL" id="AOW02471.1"/>
    </source>
</evidence>
<proteinExistence type="inferred from homology"/>
<keyword evidence="2" id="KW-0813">Transport</keyword>
<evidence type="ECO:0000256" key="1">
    <source>
        <dbReference type="ARBA" id="ARBA00004651"/>
    </source>
</evidence>
<organism evidence="9 10">
    <name type="scientific">Yarrowia lipolytica</name>
    <name type="common">Candida lipolytica</name>
    <dbReference type="NCBI Taxonomy" id="4952"/>
    <lineage>
        <taxon>Eukaryota</taxon>
        <taxon>Fungi</taxon>
        <taxon>Dikarya</taxon>
        <taxon>Ascomycota</taxon>
        <taxon>Saccharomycotina</taxon>
        <taxon>Dipodascomycetes</taxon>
        <taxon>Dipodascales</taxon>
        <taxon>Dipodascales incertae sedis</taxon>
        <taxon>Yarrowia</taxon>
    </lineage>
</organism>
<keyword evidence="5" id="KW-1133">Transmembrane helix</keyword>
<reference evidence="9 10" key="1">
    <citation type="journal article" date="2016" name="PLoS ONE">
        <title>Sequence Assembly of Yarrowia lipolytica Strain W29/CLIB89 Shows Transposable Element Diversity.</title>
        <authorList>
            <person name="Magnan C."/>
            <person name="Yu J."/>
            <person name="Chang I."/>
            <person name="Jahn E."/>
            <person name="Kanomata Y."/>
            <person name="Wu J."/>
            <person name="Zeller M."/>
            <person name="Oakes M."/>
            <person name="Baldi P."/>
            <person name="Sandmeyer S."/>
        </authorList>
    </citation>
    <scope>NUCLEOTIDE SEQUENCE [LARGE SCALE GENOMIC DNA]</scope>
    <source>
        <strain evidence="10">CLIB89(W29)</strain>
    </source>
</reference>
<evidence type="ECO:0000256" key="3">
    <source>
        <dbReference type="ARBA" id="ARBA00022475"/>
    </source>
</evidence>
<dbReference type="OrthoDB" id="3639251at2759"/>
<dbReference type="VEuPathDB" id="FungiDB:YALI0_C07348g"/>
<evidence type="ECO:0000256" key="2">
    <source>
        <dbReference type="ARBA" id="ARBA00022448"/>
    </source>
</evidence>
<evidence type="ECO:0000313" key="10">
    <source>
        <dbReference type="Proteomes" id="UP000182444"/>
    </source>
</evidence>
<dbReference type="GO" id="GO:0005886">
    <property type="term" value="C:plasma membrane"/>
    <property type="evidence" value="ECO:0007669"/>
    <property type="project" value="UniProtKB-SubCell"/>
</dbReference>
<dbReference type="FunFam" id="1.20.1250.20:FF:000386">
    <property type="entry name" value="MFS general substrate transporter"/>
    <property type="match status" value="1"/>
</dbReference>
<evidence type="ECO:0000256" key="6">
    <source>
        <dbReference type="ARBA" id="ARBA00023136"/>
    </source>
</evidence>
<dbReference type="EMBL" id="CP017555">
    <property type="protein sequence ID" value="AOW02471.1"/>
    <property type="molecule type" value="Genomic_DNA"/>
</dbReference>
<dbReference type="Proteomes" id="UP000182444">
    <property type="component" value="Chromosome 1C"/>
</dbReference>
<keyword evidence="3" id="KW-1003">Cell membrane</keyword>
<comment type="similarity">
    <text evidence="7">Belongs to the major facilitator superfamily. Allantoate permease family.</text>
</comment>
<protein>
    <recommendedName>
        <fullName evidence="8">Major facilitator superfamily (MFS) profile domain-containing protein</fullName>
    </recommendedName>
</protein>
<dbReference type="InterPro" id="IPR011701">
    <property type="entry name" value="MFS"/>
</dbReference>
<dbReference type="Gene3D" id="1.20.1250.20">
    <property type="entry name" value="MFS general substrate transporter like domains"/>
    <property type="match status" value="2"/>
</dbReference>
<evidence type="ECO:0000256" key="4">
    <source>
        <dbReference type="ARBA" id="ARBA00022692"/>
    </source>
</evidence>
<evidence type="ECO:0000259" key="8">
    <source>
        <dbReference type="PROSITE" id="PS50850"/>
    </source>
</evidence>
<comment type="subcellular location">
    <subcellularLocation>
        <location evidence="1">Cell membrane</location>
        <topology evidence="1">Multi-pass membrane protein</topology>
    </subcellularLocation>
</comment>
<dbReference type="InterPro" id="IPR036259">
    <property type="entry name" value="MFS_trans_sf"/>
</dbReference>
<feature type="domain" description="Major facilitator superfamily (MFS) profile" evidence="8">
    <location>
        <begin position="99"/>
        <end position="525"/>
    </location>
</feature>
<keyword evidence="6" id="KW-0472">Membrane</keyword>
<dbReference type="PANTHER" id="PTHR43791">
    <property type="entry name" value="PERMEASE-RELATED"/>
    <property type="match status" value="1"/>
</dbReference>
<evidence type="ECO:0000256" key="7">
    <source>
        <dbReference type="ARBA" id="ARBA00037968"/>
    </source>
</evidence>
<dbReference type="GO" id="GO:0022857">
    <property type="term" value="F:transmembrane transporter activity"/>
    <property type="evidence" value="ECO:0007669"/>
    <property type="project" value="InterPro"/>
</dbReference>
<evidence type="ECO:0000256" key="5">
    <source>
        <dbReference type="ARBA" id="ARBA00022989"/>
    </source>
</evidence>
<dbReference type="InterPro" id="IPR020846">
    <property type="entry name" value="MFS_dom"/>
</dbReference>
<sequence length="525" mass="59008">MSGRYVPLDSNYEMTTIEERSVATSSADEYSLSGLSDDTHPSSAKTDKNGHITEVAEIAEVSDVGPQKKRGFTWAKLLWDSADKSPAEKRLLLKLDWFLLSSVMLGYFIKTLNQMNINTAYINGMKEEFQLNGSQLNYLQTLWTVGYIVGQIPSNQILQRTSARYYLGCLELVWMALTFLTLTCNNIHSLYALRFFVGLTESGFFPGVEYLLGSWYNRDELTKRSSLFALSGVAAGMVTGYLQAAILHGLEHTSIASWKWLFVFDGIISFPVALYTMLVNPNTPETTTSWYLTAEDVAIARERRRRVGDLEHKKEPIRDVLKRTFSTWHIYVFPLVFLCYNNTCSANSQPTMISWLKSEGYTPTEYNVYPTAVAGAGIGVTLILAVVSDAFNGLNWPFVAAYFAIQIVGSALLSYWNISNGAKWFAYFAVGVPTAWGQPMIFSWLNRSLYHDYQKRNLVVSITNTLAYVTGAWVPILVWNAKDMPRYQIGFTYNACLAAAGLVLTGIATFLWKRDGRKVLAVKEV</sequence>
<dbReference type="VEuPathDB" id="FungiDB:YALI1_C09750g"/>
<dbReference type="SUPFAM" id="SSF103473">
    <property type="entry name" value="MFS general substrate transporter"/>
    <property type="match status" value="1"/>
</dbReference>
<dbReference type="PROSITE" id="PS50850">
    <property type="entry name" value="MFS"/>
    <property type="match status" value="1"/>
</dbReference>
<dbReference type="KEGG" id="yli:2910026"/>
<dbReference type="AlphaFoldDB" id="A0A1D8NA06"/>
<dbReference type="Pfam" id="PF07690">
    <property type="entry name" value="MFS_1"/>
    <property type="match status" value="1"/>
</dbReference>
<dbReference type="PANTHER" id="PTHR43791:SF39">
    <property type="entry name" value="TRANSPORTER LIZ1_SEO1, PUTATIVE (AFU_ORTHOLOGUE AFUA_3G00980)-RELATED"/>
    <property type="match status" value="1"/>
</dbReference>
<gene>
    <name evidence="9" type="ORF">YALI1_C09750g</name>
</gene>
<dbReference type="FunFam" id="1.20.1250.20:FF:000065">
    <property type="entry name" value="Putative MFS pantothenate transporter"/>
    <property type="match status" value="1"/>
</dbReference>
<name>A0A1D8NA06_YARLL</name>
<dbReference type="RefSeq" id="XP_501553.2">
    <property type="nucleotide sequence ID" value="XM_501553.3"/>
</dbReference>
<dbReference type="GeneID" id="2910026"/>
<dbReference type="eggNOG" id="KOG2533">
    <property type="taxonomic scope" value="Eukaryota"/>
</dbReference>
<accession>A0A1D8NA06</accession>